<dbReference type="Proteomes" id="UP000637578">
    <property type="component" value="Unassembled WGS sequence"/>
</dbReference>
<evidence type="ECO:0000313" key="2">
    <source>
        <dbReference type="EMBL" id="GGM57203.1"/>
    </source>
</evidence>
<gene>
    <name evidence="2" type="ORF">GCM10012275_30400</name>
</gene>
<proteinExistence type="predicted"/>
<accession>A0A8J3CF22</accession>
<organism evidence="2 3">
    <name type="scientific">Longimycelium tulufanense</name>
    <dbReference type="NCBI Taxonomy" id="907463"/>
    <lineage>
        <taxon>Bacteria</taxon>
        <taxon>Bacillati</taxon>
        <taxon>Actinomycetota</taxon>
        <taxon>Actinomycetes</taxon>
        <taxon>Pseudonocardiales</taxon>
        <taxon>Pseudonocardiaceae</taxon>
        <taxon>Longimycelium</taxon>
    </lineage>
</organism>
<keyword evidence="3" id="KW-1185">Reference proteome</keyword>
<feature type="signal peptide" evidence="1">
    <location>
        <begin position="1"/>
        <end position="30"/>
    </location>
</feature>
<comment type="caution">
    <text evidence="2">The sequence shown here is derived from an EMBL/GenBank/DDBJ whole genome shotgun (WGS) entry which is preliminary data.</text>
</comment>
<dbReference type="RefSeq" id="WP_189058124.1">
    <property type="nucleotide sequence ID" value="NZ_BMMK01000012.1"/>
</dbReference>
<dbReference type="EMBL" id="BMMK01000012">
    <property type="protein sequence ID" value="GGM57203.1"/>
    <property type="molecule type" value="Genomic_DNA"/>
</dbReference>
<sequence>MRKKNRTVRATLVGTAVVATLLTGAVTANAAPAGPEPVSASSPVEAGHYALQLLGHDGATTHFKITFGGDYALDLVGGHLRILDKSGKVVEDISPKITTPDGRQLTGHYSLKGDNRFDFTQTSEKKVMATFFDWGSFLCGAAGTIGGAALGGIIGGPIGAGAGIGYGLAASATCS</sequence>
<reference evidence="2" key="1">
    <citation type="journal article" date="2014" name="Int. J. Syst. Evol. Microbiol.">
        <title>Complete genome sequence of Corynebacterium casei LMG S-19264T (=DSM 44701T), isolated from a smear-ripened cheese.</title>
        <authorList>
            <consortium name="US DOE Joint Genome Institute (JGI-PGF)"/>
            <person name="Walter F."/>
            <person name="Albersmeier A."/>
            <person name="Kalinowski J."/>
            <person name="Ruckert C."/>
        </authorList>
    </citation>
    <scope>NUCLEOTIDE SEQUENCE</scope>
    <source>
        <strain evidence="2">CGMCC 4.5737</strain>
    </source>
</reference>
<evidence type="ECO:0000256" key="1">
    <source>
        <dbReference type="SAM" id="SignalP"/>
    </source>
</evidence>
<protein>
    <submittedName>
        <fullName evidence="2">Uncharacterized protein</fullName>
    </submittedName>
</protein>
<name>A0A8J3CF22_9PSEU</name>
<evidence type="ECO:0000313" key="3">
    <source>
        <dbReference type="Proteomes" id="UP000637578"/>
    </source>
</evidence>
<feature type="chain" id="PRO_5035315999" evidence="1">
    <location>
        <begin position="31"/>
        <end position="175"/>
    </location>
</feature>
<dbReference type="AlphaFoldDB" id="A0A8J3CF22"/>
<reference evidence="2" key="2">
    <citation type="submission" date="2020-09" db="EMBL/GenBank/DDBJ databases">
        <authorList>
            <person name="Sun Q."/>
            <person name="Zhou Y."/>
        </authorList>
    </citation>
    <scope>NUCLEOTIDE SEQUENCE</scope>
    <source>
        <strain evidence="2">CGMCC 4.5737</strain>
    </source>
</reference>
<keyword evidence="1" id="KW-0732">Signal</keyword>